<name>A0A7S0XIB6_9RHOD</name>
<dbReference type="Gene3D" id="3.30.40.10">
    <property type="entry name" value="Zinc/RING finger domain, C3HC4 (zinc finger)"/>
    <property type="match status" value="1"/>
</dbReference>
<dbReference type="PANTHER" id="PTHR46225">
    <property type="entry name" value="C3H4 TYPE ZINC FINGER PROTEIN"/>
    <property type="match status" value="1"/>
</dbReference>
<feature type="compositionally biased region" description="Pro residues" evidence="2">
    <location>
        <begin position="26"/>
        <end position="37"/>
    </location>
</feature>
<protein>
    <recommendedName>
        <fullName evidence="4">RING-type domain-containing protein</fullName>
    </recommendedName>
</protein>
<keyword evidence="3" id="KW-0812">Transmembrane</keyword>
<dbReference type="GO" id="GO:0008270">
    <property type="term" value="F:zinc ion binding"/>
    <property type="evidence" value="ECO:0007669"/>
    <property type="project" value="UniProtKB-KW"/>
</dbReference>
<evidence type="ECO:0000256" key="1">
    <source>
        <dbReference type="PROSITE-ProRule" id="PRU00175"/>
    </source>
</evidence>
<feature type="region of interest" description="Disordered" evidence="2">
    <location>
        <begin position="1"/>
        <end position="205"/>
    </location>
</feature>
<feature type="compositionally biased region" description="Basic and acidic residues" evidence="2">
    <location>
        <begin position="511"/>
        <end position="520"/>
    </location>
</feature>
<feature type="transmembrane region" description="Helical" evidence="3">
    <location>
        <begin position="261"/>
        <end position="278"/>
    </location>
</feature>
<sequence length="554" mass="58462">MSGIRDSAPSRFGEASLVVDLEDSPLPTPSRLQPPQPVQSVIVPSAPDDPRNNTRRPPHPLQSTAAAETASGGGGSIEISIAPLDTTGPDSRGSNLSGSAHESRIFAPENDSGSSSALAATRWRPLPPRWRSHTRAPAAPPPTESSEGAMPIRDGAAAAVAARDSNAGSTHNAHQVRRNRGGGLDADPEDSARSGSSEESDSSSDGVLFRLGRFPVRFGGATEFSWTMLLPLLSIAYFVTSSVATVSVLAVDWSRPCDEPLQAWLCVNLVVALVYVALKHVSKLDEVDELTSPALWRLVAGGFFRVIKWTSLVWFYLGLFWIVSSHTCAATAPSVYYLSLTLVVINLVLVVLSLCMTCCLCSIAARSAVEEQFRQAMNASSRPMSKDEISTVPEITFEHGMYKAEDCVCAICLCDYEPGEKLRTLPCNHHFHTPCIDRWASIDRSCPMCKQDITSASPAVAAGGDAAPFEDASGGGGMGTRAAEDGLESRGDAAVAVSSAVGSSVSLLENGRAESGESSRQRVRNAMAPAASVGSGELVRDVENGVVPATANPT</sequence>
<evidence type="ECO:0000256" key="2">
    <source>
        <dbReference type="SAM" id="MobiDB-lite"/>
    </source>
</evidence>
<evidence type="ECO:0000313" key="5">
    <source>
        <dbReference type="EMBL" id="CAD8724187.1"/>
    </source>
</evidence>
<proteinExistence type="predicted"/>
<feature type="transmembrane region" description="Helical" evidence="3">
    <location>
        <begin position="298"/>
        <end position="323"/>
    </location>
</feature>
<feature type="transmembrane region" description="Helical" evidence="3">
    <location>
        <begin position="226"/>
        <end position="249"/>
    </location>
</feature>
<dbReference type="InterPro" id="IPR001841">
    <property type="entry name" value="Znf_RING"/>
</dbReference>
<gene>
    <name evidence="5" type="ORF">EMAD1354_LOCUS264</name>
</gene>
<dbReference type="InterPro" id="IPR013083">
    <property type="entry name" value="Znf_RING/FYVE/PHD"/>
</dbReference>
<dbReference type="SMART" id="SM00184">
    <property type="entry name" value="RING"/>
    <property type="match status" value="1"/>
</dbReference>
<dbReference type="EMBL" id="HBFE01000398">
    <property type="protein sequence ID" value="CAD8724187.1"/>
    <property type="molecule type" value="Transcribed_RNA"/>
</dbReference>
<dbReference type="PANTHER" id="PTHR46225:SF19">
    <property type="entry name" value="RING-TYPE DOMAIN-CONTAINING PROTEIN"/>
    <property type="match status" value="1"/>
</dbReference>
<feature type="domain" description="RING-type" evidence="4">
    <location>
        <begin position="409"/>
        <end position="450"/>
    </location>
</feature>
<dbReference type="Pfam" id="PF13639">
    <property type="entry name" value="zf-RING_2"/>
    <property type="match status" value="1"/>
</dbReference>
<keyword evidence="1" id="KW-0479">Metal-binding</keyword>
<keyword evidence="1" id="KW-0862">Zinc</keyword>
<evidence type="ECO:0000259" key="4">
    <source>
        <dbReference type="PROSITE" id="PS50089"/>
    </source>
</evidence>
<keyword evidence="3" id="KW-0472">Membrane</keyword>
<reference evidence="5" key="1">
    <citation type="submission" date="2021-01" db="EMBL/GenBank/DDBJ databases">
        <authorList>
            <person name="Corre E."/>
            <person name="Pelletier E."/>
            <person name="Niang G."/>
            <person name="Scheremetjew M."/>
            <person name="Finn R."/>
            <person name="Kale V."/>
            <person name="Holt S."/>
            <person name="Cochrane G."/>
            <person name="Meng A."/>
            <person name="Brown T."/>
            <person name="Cohen L."/>
        </authorList>
    </citation>
    <scope>NUCLEOTIDE SEQUENCE</scope>
    <source>
        <strain evidence="5">CCMP3276</strain>
    </source>
</reference>
<feature type="compositionally biased region" description="Polar residues" evidence="2">
    <location>
        <begin position="88"/>
        <end position="100"/>
    </location>
</feature>
<dbReference type="PROSITE" id="PS50089">
    <property type="entry name" value="ZF_RING_2"/>
    <property type="match status" value="1"/>
</dbReference>
<feature type="transmembrane region" description="Helical" evidence="3">
    <location>
        <begin position="335"/>
        <end position="365"/>
    </location>
</feature>
<dbReference type="AlphaFoldDB" id="A0A7S0XIB6"/>
<feature type="region of interest" description="Disordered" evidence="2">
    <location>
        <begin position="460"/>
        <end position="484"/>
    </location>
</feature>
<accession>A0A7S0XIB6</accession>
<dbReference type="SUPFAM" id="SSF57850">
    <property type="entry name" value="RING/U-box"/>
    <property type="match status" value="1"/>
</dbReference>
<keyword evidence="3" id="KW-1133">Transmembrane helix</keyword>
<feature type="region of interest" description="Disordered" evidence="2">
    <location>
        <begin position="508"/>
        <end position="536"/>
    </location>
</feature>
<evidence type="ECO:0000256" key="3">
    <source>
        <dbReference type="SAM" id="Phobius"/>
    </source>
</evidence>
<organism evidence="5">
    <name type="scientific">Erythrolobus madagascarensis</name>
    <dbReference type="NCBI Taxonomy" id="708628"/>
    <lineage>
        <taxon>Eukaryota</taxon>
        <taxon>Rhodophyta</taxon>
        <taxon>Bangiophyceae</taxon>
        <taxon>Porphyridiales</taxon>
        <taxon>Porphyridiaceae</taxon>
        <taxon>Erythrolobus</taxon>
    </lineage>
</organism>
<keyword evidence="1" id="KW-0863">Zinc-finger</keyword>